<evidence type="ECO:0000313" key="2">
    <source>
        <dbReference type="EMBL" id="KAK0724178.1"/>
    </source>
</evidence>
<evidence type="ECO:0000259" key="1">
    <source>
        <dbReference type="Pfam" id="PF12770"/>
    </source>
</evidence>
<name>A0AA40AY94_9PEZI</name>
<feature type="domain" description="CHAT" evidence="1">
    <location>
        <begin position="536"/>
        <end position="810"/>
    </location>
</feature>
<evidence type="ECO:0000313" key="3">
    <source>
        <dbReference type="Proteomes" id="UP001172102"/>
    </source>
</evidence>
<dbReference type="Pfam" id="PF12770">
    <property type="entry name" value="CHAT"/>
    <property type="match status" value="1"/>
</dbReference>
<dbReference type="Proteomes" id="UP001172102">
    <property type="component" value="Unassembled WGS sequence"/>
</dbReference>
<protein>
    <submittedName>
        <fullName evidence="2">CHAT domain-containing protein</fullName>
    </submittedName>
</protein>
<proteinExistence type="predicted"/>
<sequence length="818" mass="90333">MSSLGSVNTDESALLMRYSALAQASLRGDQNEAVAEGLKAILAVTARQDLSFQCEILLSTIYSAQRDWDVAIAWARAALDKAQAMENVELSWMAAKGLTIAWRDQLVSGEAPRPTDFDEFNAFVTGWVEKTGGGRQVDDQIEMLGILSQVENIKSERIASPEKEVAAEESLAWLARATDLLEFLPKGKEQIAALADIQFRSADAHSRAGEFATAVSCLDLAQSLFSQVNMNRQAAKAQQKKALNYQLWIYEAYLARDMPTDDIEKILNGLLGDWENVEKNMLDWGMGFQFVRCRYNKALVWEHAHRLGQTEALGYALKEIAAAEEVLNVMRSDMTLQRDEEMLRHKAALVEREACIYTLGVSLNLAAGQTGDAWCWVQRGKARAFLDLLSFEEPIDGSMLGTAHGNGRARELLDREAELVRQCKLAPLHDRLSIRQKLVECRKEMSSVEALYDMRLFRGMASLTEGRLKAMFPAREDVVCVDWVVIENSIYMFAVRPGHEPAVAKLPLSIREVRLWMQSNLKAEYLRQPRANERLRELDTLVAPLSTKSGSGDVLVFCPAGVLAGLPLHALQIDGQLLIERNPVVYAPSLAVLHHCLFRRPGVPAQLKKSAVFGNPSCDRPASELSSRSLAERLGVDPYIGKNVTKKTFLTATQQPGLAIYHGHAVFNASDPLKSALVLNPDDNTTSPSRNLTAREILKARLGVVLFIMIACESAKQELRTGEEPTGLLPMLMLAGVNSALGTLWKCSDAAGKNFMEELFAAFPSNIGGAGSVSGCVLFDVAKAVQRAALAVRKKKPEPYFWALFVLYGSWECLVADQ</sequence>
<keyword evidence="3" id="KW-1185">Reference proteome</keyword>
<reference evidence="2" key="1">
    <citation type="submission" date="2023-06" db="EMBL/GenBank/DDBJ databases">
        <title>Genome-scale phylogeny and comparative genomics of the fungal order Sordariales.</title>
        <authorList>
            <consortium name="Lawrence Berkeley National Laboratory"/>
            <person name="Hensen N."/>
            <person name="Bonometti L."/>
            <person name="Westerberg I."/>
            <person name="Brannstrom I.O."/>
            <person name="Guillou S."/>
            <person name="Cros-Aarteil S."/>
            <person name="Calhoun S."/>
            <person name="Haridas S."/>
            <person name="Kuo A."/>
            <person name="Mondo S."/>
            <person name="Pangilinan J."/>
            <person name="Riley R."/>
            <person name="Labutti K."/>
            <person name="Andreopoulos B."/>
            <person name="Lipzen A."/>
            <person name="Chen C."/>
            <person name="Yanf M."/>
            <person name="Daum C."/>
            <person name="Ng V."/>
            <person name="Clum A."/>
            <person name="Steindorff A."/>
            <person name="Ohm R."/>
            <person name="Martin F."/>
            <person name="Silar P."/>
            <person name="Natvig D."/>
            <person name="Lalanne C."/>
            <person name="Gautier V."/>
            <person name="Ament-Velasquez S.L."/>
            <person name="Kruys A."/>
            <person name="Hutchinson M.I."/>
            <person name="Powell A.J."/>
            <person name="Barry K."/>
            <person name="Miller A.N."/>
            <person name="Grigoriev I.V."/>
            <person name="Debuchy R."/>
            <person name="Gladieux P."/>
            <person name="Thoren M.H."/>
            <person name="Johannesson H."/>
        </authorList>
    </citation>
    <scope>NUCLEOTIDE SEQUENCE</scope>
    <source>
        <strain evidence="2">SMH4607-1</strain>
    </source>
</reference>
<organism evidence="2 3">
    <name type="scientific">Lasiosphaeris hirsuta</name>
    <dbReference type="NCBI Taxonomy" id="260670"/>
    <lineage>
        <taxon>Eukaryota</taxon>
        <taxon>Fungi</taxon>
        <taxon>Dikarya</taxon>
        <taxon>Ascomycota</taxon>
        <taxon>Pezizomycotina</taxon>
        <taxon>Sordariomycetes</taxon>
        <taxon>Sordariomycetidae</taxon>
        <taxon>Sordariales</taxon>
        <taxon>Lasiosphaeriaceae</taxon>
        <taxon>Lasiosphaeris</taxon>
    </lineage>
</organism>
<dbReference type="EMBL" id="JAUKUA010000002">
    <property type="protein sequence ID" value="KAK0724178.1"/>
    <property type="molecule type" value="Genomic_DNA"/>
</dbReference>
<accession>A0AA40AY94</accession>
<dbReference type="AlphaFoldDB" id="A0AA40AY94"/>
<dbReference type="InterPro" id="IPR024983">
    <property type="entry name" value="CHAT_dom"/>
</dbReference>
<gene>
    <name evidence="2" type="ORF">B0H67DRAFT_567403</name>
</gene>
<comment type="caution">
    <text evidence="2">The sequence shown here is derived from an EMBL/GenBank/DDBJ whole genome shotgun (WGS) entry which is preliminary data.</text>
</comment>